<name>C6LLN3_9FIRM</name>
<proteinExistence type="predicted"/>
<evidence type="ECO:0000313" key="1">
    <source>
        <dbReference type="EMBL" id="EET58497.1"/>
    </source>
</evidence>
<comment type="caution">
    <text evidence="1">The sequence shown here is derived from an EMBL/GenBank/DDBJ whole genome shotgun (WGS) entry which is preliminary data.</text>
</comment>
<gene>
    <name evidence="1" type="ORF">BRYFOR_09581</name>
</gene>
<keyword evidence="2" id="KW-1185">Reference proteome</keyword>
<dbReference type="Proteomes" id="UP000005561">
    <property type="component" value="Unassembled WGS sequence"/>
</dbReference>
<dbReference type="EMBL" id="ACCL02000031">
    <property type="protein sequence ID" value="EET58497.1"/>
    <property type="molecule type" value="Genomic_DNA"/>
</dbReference>
<evidence type="ECO:0000313" key="2">
    <source>
        <dbReference type="Proteomes" id="UP000005561"/>
    </source>
</evidence>
<protein>
    <submittedName>
        <fullName evidence="1">Uncharacterized protein</fullName>
    </submittedName>
</protein>
<sequence>MTDRERTGSNQYTNSPAPYNVECLSDIPRSRYSCLRVFAGNYKNRKNGTFLIKNGLCIPWIIEYNKNI</sequence>
<accession>C6LLN3</accession>
<dbReference type="AlphaFoldDB" id="C6LLN3"/>
<organism evidence="1 2">
    <name type="scientific">Marvinbryantia formatexigens DSM 14469</name>
    <dbReference type="NCBI Taxonomy" id="478749"/>
    <lineage>
        <taxon>Bacteria</taxon>
        <taxon>Bacillati</taxon>
        <taxon>Bacillota</taxon>
        <taxon>Clostridia</taxon>
        <taxon>Lachnospirales</taxon>
        <taxon>Lachnospiraceae</taxon>
        <taxon>Marvinbryantia</taxon>
    </lineage>
</organism>
<reference evidence="1" key="1">
    <citation type="submission" date="2009-07" db="EMBL/GenBank/DDBJ databases">
        <authorList>
            <person name="Weinstock G."/>
            <person name="Sodergren E."/>
            <person name="Clifton S."/>
            <person name="Fulton L."/>
            <person name="Fulton B."/>
            <person name="Courtney L."/>
            <person name="Fronick C."/>
            <person name="Harrison M."/>
            <person name="Strong C."/>
            <person name="Farmer C."/>
            <person name="Delahaunty K."/>
            <person name="Markovic C."/>
            <person name="Hall O."/>
            <person name="Minx P."/>
            <person name="Tomlinson C."/>
            <person name="Mitreva M."/>
            <person name="Nelson J."/>
            <person name="Hou S."/>
            <person name="Wollam A."/>
            <person name="Pepin K.H."/>
            <person name="Johnson M."/>
            <person name="Bhonagiri V."/>
            <person name="Nash W.E."/>
            <person name="Warren W."/>
            <person name="Chinwalla A."/>
            <person name="Mardis E.R."/>
            <person name="Wilson R.K."/>
        </authorList>
    </citation>
    <scope>NUCLEOTIDE SEQUENCE [LARGE SCALE GENOMIC DNA]</scope>
    <source>
        <strain evidence="1">DSM 14469</strain>
    </source>
</reference>